<feature type="transmembrane region" description="Helical" evidence="1">
    <location>
        <begin position="232"/>
        <end position="252"/>
    </location>
</feature>
<keyword evidence="1" id="KW-1133">Transmembrane helix</keyword>
<dbReference type="EMBL" id="KZ678372">
    <property type="protein sequence ID" value="PSS05224.1"/>
    <property type="molecule type" value="Genomic_DNA"/>
</dbReference>
<reference evidence="2 3" key="1">
    <citation type="journal article" date="2018" name="Mycol. Prog.">
        <title>Coniella lustricola, a new species from submerged detritus.</title>
        <authorList>
            <person name="Raudabaugh D.B."/>
            <person name="Iturriaga T."/>
            <person name="Carver A."/>
            <person name="Mondo S."/>
            <person name="Pangilinan J."/>
            <person name="Lipzen A."/>
            <person name="He G."/>
            <person name="Amirebrahimi M."/>
            <person name="Grigoriev I.V."/>
            <person name="Miller A.N."/>
        </authorList>
    </citation>
    <scope>NUCLEOTIDE SEQUENCE [LARGE SCALE GENOMIC DNA]</scope>
    <source>
        <strain evidence="2 3">B22-T-1</strain>
    </source>
</reference>
<dbReference type="GO" id="GO:0048315">
    <property type="term" value="P:conidium formation"/>
    <property type="evidence" value="ECO:0007669"/>
    <property type="project" value="TreeGrafter"/>
</dbReference>
<protein>
    <submittedName>
        <fullName evidence="2">Integral membrane protein TmpA</fullName>
    </submittedName>
</protein>
<proteinExistence type="predicted"/>
<dbReference type="Proteomes" id="UP000241462">
    <property type="component" value="Unassembled WGS sequence"/>
</dbReference>
<dbReference type="InParanoid" id="A0A2T3ANI8"/>
<sequence>MREPLSSSETLVIPNSEVVAPKKSLQSFELESQEEVQLKSKLNSTLRYTVLNTYRRLFSLVFLGNLAAIIAVIVRQRYVVDLLTGCAANVMVCGLARQPLVVNSLFYVFCLIPTSTPIRLRHLACKIFHLGGVHSGCGVASLLWYIAFFGVYCYQFELVSSSATSIAMLVLAALILCVLLAVILVTWPRFRETHHDAYEFTHRFGSWTILALFWALVLVFASNQAAPAQSMGLFLLSQPAFWFLLITTLAIIHPWTLLRKVDVVPEPLSTHVVRLHLNYASIVYGQAISMSRHPLRDWHSFAVIPDRFDSPNTRFSVLVSKAGDWTSSVIADQPRKIWVRGIPTSGFAYVMRLFSRIIVVATGSGIGPCVALIDDDNRPAMRVIWQTRAPRKTYGDRTLDLVHRLDANPMIIDTSEQGRVDMVPPIMRLYREMDAEAVCIISNGVMTKKLVFDLERRGVRAYGPIFDS</sequence>
<evidence type="ECO:0000256" key="1">
    <source>
        <dbReference type="SAM" id="Phobius"/>
    </source>
</evidence>
<feature type="transmembrane region" description="Helical" evidence="1">
    <location>
        <begin position="100"/>
        <end position="120"/>
    </location>
</feature>
<organism evidence="2 3">
    <name type="scientific">Coniella lustricola</name>
    <dbReference type="NCBI Taxonomy" id="2025994"/>
    <lineage>
        <taxon>Eukaryota</taxon>
        <taxon>Fungi</taxon>
        <taxon>Dikarya</taxon>
        <taxon>Ascomycota</taxon>
        <taxon>Pezizomycotina</taxon>
        <taxon>Sordariomycetes</taxon>
        <taxon>Sordariomycetidae</taxon>
        <taxon>Diaporthales</taxon>
        <taxon>Schizoparmaceae</taxon>
        <taxon>Coniella</taxon>
    </lineage>
</organism>
<accession>A0A2T3ANI8</accession>
<evidence type="ECO:0000313" key="3">
    <source>
        <dbReference type="Proteomes" id="UP000241462"/>
    </source>
</evidence>
<dbReference type="GO" id="GO:0075306">
    <property type="term" value="P:regulation of conidium formation"/>
    <property type="evidence" value="ECO:0007669"/>
    <property type="project" value="TreeGrafter"/>
</dbReference>
<keyword evidence="3" id="KW-1185">Reference proteome</keyword>
<dbReference type="GO" id="GO:0043935">
    <property type="term" value="P:sexual sporulation resulting in formation of a cellular spore"/>
    <property type="evidence" value="ECO:0007669"/>
    <property type="project" value="TreeGrafter"/>
</dbReference>
<keyword evidence="1" id="KW-0812">Transmembrane</keyword>
<gene>
    <name evidence="2" type="ORF">BD289DRAFT_358214</name>
</gene>
<keyword evidence="1" id="KW-0472">Membrane</keyword>
<feature type="transmembrane region" description="Helical" evidence="1">
    <location>
        <begin position="207"/>
        <end position="226"/>
    </location>
</feature>
<evidence type="ECO:0000313" key="2">
    <source>
        <dbReference type="EMBL" id="PSS05224.1"/>
    </source>
</evidence>
<dbReference type="PANTHER" id="PTHR33927">
    <property type="entry name" value="TRANSMEMBRANE PROTEIN"/>
    <property type="match status" value="1"/>
</dbReference>
<name>A0A2T3ANI8_9PEZI</name>
<dbReference type="OrthoDB" id="3142841at2759"/>
<feature type="transmembrane region" description="Helical" evidence="1">
    <location>
        <begin position="166"/>
        <end position="187"/>
    </location>
</feature>
<feature type="transmembrane region" description="Helical" evidence="1">
    <location>
        <begin position="57"/>
        <end position="74"/>
    </location>
</feature>
<feature type="transmembrane region" description="Helical" evidence="1">
    <location>
        <begin position="127"/>
        <end position="146"/>
    </location>
</feature>
<dbReference type="PANTHER" id="PTHR33927:SF3">
    <property type="entry name" value="INTEGRAL MEMBRANE PROTEIN TMPA"/>
    <property type="match status" value="1"/>
</dbReference>
<dbReference type="GO" id="GO:0005886">
    <property type="term" value="C:plasma membrane"/>
    <property type="evidence" value="ECO:0007669"/>
    <property type="project" value="TreeGrafter"/>
</dbReference>
<dbReference type="InterPro" id="IPR052979">
    <property type="entry name" value="Adenylate-forming_domain"/>
</dbReference>
<dbReference type="AlphaFoldDB" id="A0A2T3ANI8"/>